<dbReference type="Proteomes" id="UP000660611">
    <property type="component" value="Unassembled WGS sequence"/>
</dbReference>
<name>A0A919UD55_9ACTN</name>
<keyword evidence="1" id="KW-1133">Transmembrane helix</keyword>
<reference evidence="2" key="1">
    <citation type="submission" date="2021-01" db="EMBL/GenBank/DDBJ databases">
        <title>Whole genome shotgun sequence of Dactylosporangium siamense NBRC 106093.</title>
        <authorList>
            <person name="Komaki H."/>
            <person name="Tamura T."/>
        </authorList>
    </citation>
    <scope>NUCLEOTIDE SEQUENCE</scope>
    <source>
        <strain evidence="2">NBRC 106093</strain>
    </source>
</reference>
<organism evidence="2 3">
    <name type="scientific">Dactylosporangium siamense</name>
    <dbReference type="NCBI Taxonomy" id="685454"/>
    <lineage>
        <taxon>Bacteria</taxon>
        <taxon>Bacillati</taxon>
        <taxon>Actinomycetota</taxon>
        <taxon>Actinomycetes</taxon>
        <taxon>Micromonosporales</taxon>
        <taxon>Micromonosporaceae</taxon>
        <taxon>Dactylosporangium</taxon>
    </lineage>
</organism>
<comment type="caution">
    <text evidence="2">The sequence shown here is derived from an EMBL/GenBank/DDBJ whole genome shotgun (WGS) entry which is preliminary data.</text>
</comment>
<dbReference type="EMBL" id="BONQ01000151">
    <property type="protein sequence ID" value="GIG51159.1"/>
    <property type="molecule type" value="Genomic_DNA"/>
</dbReference>
<accession>A0A919UD55</accession>
<feature type="transmembrane region" description="Helical" evidence="1">
    <location>
        <begin position="87"/>
        <end position="107"/>
    </location>
</feature>
<dbReference type="AlphaFoldDB" id="A0A919UD55"/>
<feature type="transmembrane region" description="Helical" evidence="1">
    <location>
        <begin position="32"/>
        <end position="52"/>
    </location>
</feature>
<protein>
    <submittedName>
        <fullName evidence="2">Uncharacterized protein</fullName>
    </submittedName>
</protein>
<proteinExistence type="predicted"/>
<feature type="transmembrane region" description="Helical" evidence="1">
    <location>
        <begin position="113"/>
        <end position="133"/>
    </location>
</feature>
<keyword evidence="1" id="KW-0472">Membrane</keyword>
<gene>
    <name evidence="2" type="ORF">Dsi01nite_092000</name>
</gene>
<feature type="transmembrane region" description="Helical" evidence="1">
    <location>
        <begin position="58"/>
        <end position="80"/>
    </location>
</feature>
<evidence type="ECO:0000256" key="1">
    <source>
        <dbReference type="SAM" id="Phobius"/>
    </source>
</evidence>
<evidence type="ECO:0000313" key="3">
    <source>
        <dbReference type="Proteomes" id="UP000660611"/>
    </source>
</evidence>
<keyword evidence="1" id="KW-0812">Transmembrane</keyword>
<sequence>MGLSRLFGGGRVGTIALVDAPVSRSYAQKARLAFFAGGAVGAAAAAAALFVAGMSGWAAVPLGLVIGAVLGLTLAVFVAAWPVLRALWWWAIEIGAALGVAAPLTWLAHATSAWVSLVLVLLVAGPVAAVPGLRRQVVAWAWCVIVRHRLRLCFSQVIRTAGQARAGSLPLILWAKPTPAGERVWVWLRPGLDLAALDGKAGQLAVACWASEVRVVRASARFAALIRVDLSRRDPLAGDHVSPLAALFANMPGPTAPAETGHAEAWALDLEDVAAPEPVEQPRGRR</sequence>
<keyword evidence="3" id="KW-1185">Reference proteome</keyword>
<dbReference type="RefSeq" id="WP_203852782.1">
    <property type="nucleotide sequence ID" value="NZ_BAAAVW010000031.1"/>
</dbReference>
<evidence type="ECO:0000313" key="2">
    <source>
        <dbReference type="EMBL" id="GIG51159.1"/>
    </source>
</evidence>